<dbReference type="InterPro" id="IPR000210">
    <property type="entry name" value="BTB/POZ_dom"/>
</dbReference>
<dbReference type="CDD" id="cd18186">
    <property type="entry name" value="BTB_POZ_ZBTB_KLHL-like"/>
    <property type="match status" value="1"/>
</dbReference>
<keyword evidence="4" id="KW-1185">Reference proteome</keyword>
<protein>
    <recommendedName>
        <fullName evidence="2">BTB domain-containing protein</fullName>
    </recommendedName>
</protein>
<comment type="caution">
    <text evidence="3">The sequence shown here is derived from an EMBL/GenBank/DDBJ whole genome shotgun (WGS) entry which is preliminary data.</text>
</comment>
<feature type="domain" description="BTB" evidence="2">
    <location>
        <begin position="83"/>
        <end position="156"/>
    </location>
</feature>
<evidence type="ECO:0000313" key="3">
    <source>
        <dbReference type="EMBL" id="KAK8041967.1"/>
    </source>
</evidence>
<sequence>MEGLPYRGLCPTPDHSPGRLSGPLPDGLPARTPDRMPNSLPASAPEWSEHRTPVRAPDCQPSHRSPEAIQPHLALPPTTYIGFQDLFLNYKWSDFSVLSQGRAFPLHKSIICSRAKWFEICCRCPHNGLIHNKVNLDTMDVGTLERFFGYLYTGMYDDGLQLECDPTYPPTLSELMGPCDRLSRIPGVSIWADNTQDLRAYQGLLKR</sequence>
<name>A0ABR1T5V7_9PEZI</name>
<accession>A0ABR1T5V7</accession>
<dbReference type="Proteomes" id="UP001444661">
    <property type="component" value="Unassembled WGS sequence"/>
</dbReference>
<dbReference type="Gene3D" id="3.30.710.10">
    <property type="entry name" value="Potassium Channel Kv1.1, Chain A"/>
    <property type="match status" value="1"/>
</dbReference>
<reference evidence="3 4" key="1">
    <citation type="submission" date="2023-01" db="EMBL/GenBank/DDBJ databases">
        <title>Analysis of 21 Apiospora genomes using comparative genomics revels a genus with tremendous synthesis potential of carbohydrate active enzymes and secondary metabolites.</title>
        <authorList>
            <person name="Sorensen T."/>
        </authorList>
    </citation>
    <scope>NUCLEOTIDE SEQUENCE [LARGE SCALE GENOMIC DNA]</scope>
    <source>
        <strain evidence="3 4">CBS 33761</strain>
    </source>
</reference>
<dbReference type="SUPFAM" id="SSF54695">
    <property type="entry name" value="POZ domain"/>
    <property type="match status" value="1"/>
</dbReference>
<evidence type="ECO:0000256" key="1">
    <source>
        <dbReference type="SAM" id="MobiDB-lite"/>
    </source>
</evidence>
<dbReference type="Pfam" id="PF00651">
    <property type="entry name" value="BTB"/>
    <property type="match status" value="1"/>
</dbReference>
<gene>
    <name evidence="3" type="ORF">PG993_006490</name>
</gene>
<feature type="region of interest" description="Disordered" evidence="1">
    <location>
        <begin position="1"/>
        <end position="66"/>
    </location>
</feature>
<organism evidence="3 4">
    <name type="scientific">Apiospora rasikravindrae</name>
    <dbReference type="NCBI Taxonomy" id="990691"/>
    <lineage>
        <taxon>Eukaryota</taxon>
        <taxon>Fungi</taxon>
        <taxon>Dikarya</taxon>
        <taxon>Ascomycota</taxon>
        <taxon>Pezizomycotina</taxon>
        <taxon>Sordariomycetes</taxon>
        <taxon>Xylariomycetidae</taxon>
        <taxon>Amphisphaeriales</taxon>
        <taxon>Apiosporaceae</taxon>
        <taxon>Apiospora</taxon>
    </lineage>
</organism>
<dbReference type="InterPro" id="IPR011333">
    <property type="entry name" value="SKP1/BTB/POZ_sf"/>
</dbReference>
<dbReference type="EMBL" id="JAQQWK010000005">
    <property type="protein sequence ID" value="KAK8041967.1"/>
    <property type="molecule type" value="Genomic_DNA"/>
</dbReference>
<proteinExistence type="predicted"/>
<evidence type="ECO:0000259" key="2">
    <source>
        <dbReference type="Pfam" id="PF00651"/>
    </source>
</evidence>
<evidence type="ECO:0000313" key="4">
    <source>
        <dbReference type="Proteomes" id="UP001444661"/>
    </source>
</evidence>